<dbReference type="AlphaFoldDB" id="A0A8J2RXM0"/>
<accession>A0A8J2RXM0</accession>
<evidence type="ECO:0000256" key="1">
    <source>
        <dbReference type="SAM" id="MobiDB-lite"/>
    </source>
</evidence>
<evidence type="ECO:0000313" key="3">
    <source>
        <dbReference type="Proteomes" id="UP000789390"/>
    </source>
</evidence>
<comment type="caution">
    <text evidence="2">The sequence shown here is derived from an EMBL/GenBank/DDBJ whole genome shotgun (WGS) entry which is preliminary data.</text>
</comment>
<reference evidence="2" key="1">
    <citation type="submission" date="2021-11" db="EMBL/GenBank/DDBJ databases">
        <authorList>
            <person name="Schell T."/>
        </authorList>
    </citation>
    <scope>NUCLEOTIDE SEQUENCE</scope>
    <source>
        <strain evidence="2">M5</strain>
    </source>
</reference>
<feature type="region of interest" description="Disordered" evidence="1">
    <location>
        <begin position="134"/>
        <end position="182"/>
    </location>
</feature>
<dbReference type="OrthoDB" id="6375371at2759"/>
<protein>
    <submittedName>
        <fullName evidence="2">Uncharacterized protein</fullName>
    </submittedName>
</protein>
<gene>
    <name evidence="2" type="ORF">DGAL_LOCUS7958</name>
</gene>
<name>A0A8J2RXM0_9CRUS</name>
<sequence>MENNVEDTDSKNRQSRKNVGMGKKLQVKLPLIDNWKSLSDTKTTKQLIWDVIANGLEEAGLTVRGSNNHPYKPPYVSDFLSEIKNPSKFRDTEKRTQKLSKKPRKKKRVILYPKYKSRASFEKQKKMEFYNYLADSSTNENEKSTKEMDGDSNSRISDHGIYCDSLDEKSSNDGITEPKKKK</sequence>
<organism evidence="2 3">
    <name type="scientific">Daphnia galeata</name>
    <dbReference type="NCBI Taxonomy" id="27404"/>
    <lineage>
        <taxon>Eukaryota</taxon>
        <taxon>Metazoa</taxon>
        <taxon>Ecdysozoa</taxon>
        <taxon>Arthropoda</taxon>
        <taxon>Crustacea</taxon>
        <taxon>Branchiopoda</taxon>
        <taxon>Diplostraca</taxon>
        <taxon>Cladocera</taxon>
        <taxon>Anomopoda</taxon>
        <taxon>Daphniidae</taxon>
        <taxon>Daphnia</taxon>
    </lineage>
</organism>
<proteinExistence type="predicted"/>
<feature type="region of interest" description="Disordered" evidence="1">
    <location>
        <begin position="1"/>
        <end position="23"/>
    </location>
</feature>
<dbReference type="Proteomes" id="UP000789390">
    <property type="component" value="Unassembled WGS sequence"/>
</dbReference>
<feature type="compositionally biased region" description="Basic and acidic residues" evidence="1">
    <location>
        <begin position="140"/>
        <end position="149"/>
    </location>
</feature>
<evidence type="ECO:0000313" key="2">
    <source>
        <dbReference type="EMBL" id="CAH0105003.1"/>
    </source>
</evidence>
<keyword evidence="3" id="KW-1185">Reference proteome</keyword>
<dbReference type="EMBL" id="CAKKLH010000166">
    <property type="protein sequence ID" value="CAH0105003.1"/>
    <property type="molecule type" value="Genomic_DNA"/>
</dbReference>